<reference evidence="2 3" key="1">
    <citation type="submission" date="2018-09" db="EMBL/GenBank/DDBJ databases">
        <title>Genomic investigation of the strawberry pathogen Phytophthora fragariae indicates pathogenicity is determined by transcriptional variation in three key races.</title>
        <authorList>
            <person name="Adams T.M."/>
            <person name="Armitage A.D."/>
            <person name="Sobczyk M.K."/>
            <person name="Bates H.J."/>
            <person name="Dunwell J.M."/>
            <person name="Nellist C.F."/>
            <person name="Harrison R.J."/>
        </authorList>
    </citation>
    <scope>NUCLEOTIDE SEQUENCE [LARGE SCALE GENOMIC DNA]</scope>
    <source>
        <strain evidence="2 3">SCRP324</strain>
    </source>
</reference>
<comment type="caution">
    <text evidence="2">The sequence shown here is derived from an EMBL/GenBank/DDBJ whole genome shotgun (WGS) entry which is preliminary data.</text>
</comment>
<proteinExistence type="predicted"/>
<organism evidence="2 3">
    <name type="scientific">Phytophthora rubi</name>
    <dbReference type="NCBI Taxonomy" id="129364"/>
    <lineage>
        <taxon>Eukaryota</taxon>
        <taxon>Sar</taxon>
        <taxon>Stramenopiles</taxon>
        <taxon>Oomycota</taxon>
        <taxon>Peronosporomycetes</taxon>
        <taxon>Peronosporales</taxon>
        <taxon>Peronosporaceae</taxon>
        <taxon>Phytophthora</taxon>
    </lineage>
</organism>
<dbReference type="EMBL" id="QXFU01000992">
    <property type="protein sequence ID" value="KAE9013999.1"/>
    <property type="molecule type" value="Genomic_DNA"/>
</dbReference>
<evidence type="ECO:0000313" key="3">
    <source>
        <dbReference type="Proteomes" id="UP000435112"/>
    </source>
</evidence>
<sequence>MSVVLLHRDVVWWWRLWRMWSCCCRALEIVEEVAVLLQRAGDCGRAATARRDMLEQL</sequence>
<keyword evidence="1" id="KW-0732">Signal</keyword>
<evidence type="ECO:0000313" key="2">
    <source>
        <dbReference type="EMBL" id="KAE9013999.1"/>
    </source>
</evidence>
<dbReference type="Proteomes" id="UP000435112">
    <property type="component" value="Unassembled WGS sequence"/>
</dbReference>
<name>A0A6A3L4P9_9STRA</name>
<protein>
    <submittedName>
        <fullName evidence="2">Uncharacterized protein</fullName>
    </submittedName>
</protein>
<feature type="signal peptide" evidence="1">
    <location>
        <begin position="1"/>
        <end position="26"/>
    </location>
</feature>
<feature type="chain" id="PRO_5025532484" evidence="1">
    <location>
        <begin position="27"/>
        <end position="57"/>
    </location>
</feature>
<evidence type="ECO:0000256" key="1">
    <source>
        <dbReference type="SAM" id="SignalP"/>
    </source>
</evidence>
<gene>
    <name evidence="2" type="ORF">PR002_g14354</name>
</gene>
<accession>A0A6A3L4P9</accession>
<dbReference type="AlphaFoldDB" id="A0A6A3L4P9"/>